<dbReference type="KEGG" id="mgot:MgSA37_00899"/>
<dbReference type="PANTHER" id="PTHR30329">
    <property type="entry name" value="STATOR ELEMENT OF FLAGELLAR MOTOR COMPLEX"/>
    <property type="match status" value="1"/>
</dbReference>
<dbReference type="Gene3D" id="3.30.1330.60">
    <property type="entry name" value="OmpA-like domain"/>
    <property type="match status" value="1"/>
</dbReference>
<keyword evidence="3" id="KW-0998">Cell outer membrane</keyword>
<comment type="subcellular location">
    <subcellularLocation>
        <location evidence="1">Cell outer membrane</location>
    </subcellularLocation>
</comment>
<name>A0A110B3U2_9SPHI</name>
<evidence type="ECO:0000313" key="5">
    <source>
        <dbReference type="Proteomes" id="UP000218263"/>
    </source>
</evidence>
<dbReference type="GO" id="GO:0009279">
    <property type="term" value="C:cell outer membrane"/>
    <property type="evidence" value="ECO:0007669"/>
    <property type="project" value="UniProtKB-SubCell"/>
</dbReference>
<dbReference type="PROSITE" id="PS51257">
    <property type="entry name" value="PROKAR_LIPOPROTEIN"/>
    <property type="match status" value="1"/>
</dbReference>
<keyword evidence="2" id="KW-0472">Membrane</keyword>
<dbReference type="EMBL" id="AP017313">
    <property type="protein sequence ID" value="BAU52736.1"/>
    <property type="molecule type" value="Genomic_DNA"/>
</dbReference>
<dbReference type="AlphaFoldDB" id="A0A110B3U2"/>
<evidence type="ECO:0000256" key="3">
    <source>
        <dbReference type="ARBA" id="ARBA00023237"/>
    </source>
</evidence>
<evidence type="ECO:0000313" key="4">
    <source>
        <dbReference type="EMBL" id="BAU52736.1"/>
    </source>
</evidence>
<gene>
    <name evidence="4" type="primary">oprF_2</name>
    <name evidence="4" type="ORF">MgSA37_00899</name>
</gene>
<dbReference type="InterPro" id="IPR050330">
    <property type="entry name" value="Bact_OuterMem_StrucFunc"/>
</dbReference>
<protein>
    <submittedName>
        <fullName evidence="4">Outer membrane porin F</fullName>
    </submittedName>
</protein>
<keyword evidence="5" id="KW-1185">Reference proteome</keyword>
<dbReference type="OrthoDB" id="9782229at2"/>
<organism evidence="4 5">
    <name type="scientific">Mucilaginibacter gotjawali</name>
    <dbReference type="NCBI Taxonomy" id="1550579"/>
    <lineage>
        <taxon>Bacteria</taxon>
        <taxon>Pseudomonadati</taxon>
        <taxon>Bacteroidota</taxon>
        <taxon>Sphingobacteriia</taxon>
        <taxon>Sphingobacteriales</taxon>
        <taxon>Sphingobacteriaceae</taxon>
        <taxon>Mucilaginibacter</taxon>
    </lineage>
</organism>
<dbReference type="InterPro" id="IPR006664">
    <property type="entry name" value="OMP_bac"/>
</dbReference>
<evidence type="ECO:0000256" key="1">
    <source>
        <dbReference type="ARBA" id="ARBA00004442"/>
    </source>
</evidence>
<dbReference type="RefSeq" id="WP_096350025.1">
    <property type="nucleotide sequence ID" value="NZ_AP017313.1"/>
</dbReference>
<dbReference type="InterPro" id="IPR036737">
    <property type="entry name" value="OmpA-like_sf"/>
</dbReference>
<dbReference type="SUPFAM" id="SSF103088">
    <property type="entry name" value="OmpA-like"/>
    <property type="match status" value="1"/>
</dbReference>
<dbReference type="Proteomes" id="UP000218263">
    <property type="component" value="Chromosome"/>
</dbReference>
<evidence type="ECO:0000256" key="2">
    <source>
        <dbReference type="ARBA" id="ARBA00023136"/>
    </source>
</evidence>
<dbReference type="InterPro" id="IPR006665">
    <property type="entry name" value="OmpA-like"/>
</dbReference>
<dbReference type="PROSITE" id="PS51123">
    <property type="entry name" value="OMPA_2"/>
    <property type="match status" value="1"/>
</dbReference>
<proteinExistence type="predicted"/>
<dbReference type="CDD" id="cd07185">
    <property type="entry name" value="OmpA_C-like"/>
    <property type="match status" value="1"/>
</dbReference>
<dbReference type="PRINTS" id="PR01021">
    <property type="entry name" value="OMPADOMAIN"/>
</dbReference>
<sequence>MKFIRSSYVPIAILCALISLQACKAKKVIAKKTVQPAETTAPAAAPPVEQPKQQPETETKPVAPVEREKPDYNFGNIQFDFNSAILKTASYPVLDKAAATMKMNPNARFTLSGYASVEGTEEYNKTLSGDRANAVKEYLVNSGVSAANITAAGYGTANPVGDNSTEAGRALNRRVEIHKQN</sequence>
<reference evidence="4 5" key="1">
    <citation type="submission" date="2015-12" db="EMBL/GenBank/DDBJ databases">
        <title>Genome sequence of Mucilaginibacter gotjawali.</title>
        <authorList>
            <person name="Lee J.S."/>
            <person name="Lee K.C."/>
            <person name="Kim K.K."/>
            <person name="Lee B.W."/>
        </authorList>
    </citation>
    <scope>NUCLEOTIDE SEQUENCE [LARGE SCALE GENOMIC DNA]</scope>
    <source>
        <strain evidence="4 5">SA3-7</strain>
    </source>
</reference>
<dbReference type="PANTHER" id="PTHR30329:SF21">
    <property type="entry name" value="LIPOPROTEIN YIAD-RELATED"/>
    <property type="match status" value="1"/>
</dbReference>
<dbReference type="Pfam" id="PF00691">
    <property type="entry name" value="OmpA"/>
    <property type="match status" value="1"/>
</dbReference>
<accession>A0A110B3U2</accession>